<accession>A0AAP0PCD1</accession>
<proteinExistence type="predicted"/>
<name>A0AAP0PCD1_9MAGN</name>
<comment type="caution">
    <text evidence="1">The sequence shown here is derived from an EMBL/GenBank/DDBJ whole genome shotgun (WGS) entry which is preliminary data.</text>
</comment>
<reference evidence="1 2" key="1">
    <citation type="submission" date="2024-01" db="EMBL/GenBank/DDBJ databases">
        <title>Genome assemblies of Stephania.</title>
        <authorList>
            <person name="Yang L."/>
        </authorList>
    </citation>
    <scope>NUCLEOTIDE SEQUENCE [LARGE SCALE GENOMIC DNA]</scope>
    <source>
        <strain evidence="1">YNDBR</strain>
        <tissue evidence="1">Leaf</tissue>
    </source>
</reference>
<evidence type="ECO:0000313" key="2">
    <source>
        <dbReference type="Proteomes" id="UP001420932"/>
    </source>
</evidence>
<dbReference type="AlphaFoldDB" id="A0AAP0PCD1"/>
<gene>
    <name evidence="1" type="ORF">Syun_014911</name>
</gene>
<protein>
    <submittedName>
        <fullName evidence="1">Uncharacterized protein</fullName>
    </submittedName>
</protein>
<dbReference type="Proteomes" id="UP001420932">
    <property type="component" value="Unassembled WGS sequence"/>
</dbReference>
<sequence>MVEFGKSSLQLMDDVCNAFNVSSTETLVKMTYRHVIIIPEGSHYFAHVLLHDTTHFDLMWATIANLPITITVDIYFTFESIDSFQNHTVHSQVRDENVGISDTTLMMERLHTQSPQGEVAQDEFVSPLHEYINASSDNEVNDDSNNKTDEYIRPNEDAAAAVDLDNANVFTDDLRYEPSDAENVQDDEQFAIDEEILLEEASDDEVHQPLPVYNEID</sequence>
<keyword evidence="2" id="KW-1185">Reference proteome</keyword>
<organism evidence="1 2">
    <name type="scientific">Stephania yunnanensis</name>
    <dbReference type="NCBI Taxonomy" id="152371"/>
    <lineage>
        <taxon>Eukaryota</taxon>
        <taxon>Viridiplantae</taxon>
        <taxon>Streptophyta</taxon>
        <taxon>Embryophyta</taxon>
        <taxon>Tracheophyta</taxon>
        <taxon>Spermatophyta</taxon>
        <taxon>Magnoliopsida</taxon>
        <taxon>Ranunculales</taxon>
        <taxon>Menispermaceae</taxon>
        <taxon>Menispermoideae</taxon>
        <taxon>Cissampelideae</taxon>
        <taxon>Stephania</taxon>
    </lineage>
</organism>
<evidence type="ECO:0000313" key="1">
    <source>
        <dbReference type="EMBL" id="KAK9135581.1"/>
    </source>
</evidence>
<dbReference type="EMBL" id="JBBNAF010000006">
    <property type="protein sequence ID" value="KAK9135581.1"/>
    <property type="molecule type" value="Genomic_DNA"/>
</dbReference>